<comment type="caution">
    <text evidence="12">The sequence shown here is derived from an EMBL/GenBank/DDBJ whole genome shotgun (WGS) entry which is preliminary data.</text>
</comment>
<dbReference type="PANTHER" id="PTHR31992">
    <property type="entry name" value="DOF ZINC FINGER PROTEIN DOF1.4-RELATED"/>
    <property type="match status" value="1"/>
</dbReference>
<organism evidence="12 13">
    <name type="scientific">Genlisea aurea</name>
    <dbReference type="NCBI Taxonomy" id="192259"/>
    <lineage>
        <taxon>Eukaryota</taxon>
        <taxon>Viridiplantae</taxon>
        <taxon>Streptophyta</taxon>
        <taxon>Embryophyta</taxon>
        <taxon>Tracheophyta</taxon>
        <taxon>Spermatophyta</taxon>
        <taxon>Magnoliopsida</taxon>
        <taxon>eudicotyledons</taxon>
        <taxon>Gunneridae</taxon>
        <taxon>Pentapetalae</taxon>
        <taxon>asterids</taxon>
        <taxon>lamiids</taxon>
        <taxon>Lamiales</taxon>
        <taxon>Lentibulariaceae</taxon>
        <taxon>Genlisea</taxon>
    </lineage>
</organism>
<accession>S8BSV5</accession>
<sequence>MDGGDGIGVGGGGLIRPHHSSSASTTRVLEKKPRPSKEHALNCPRCTSTNTKFCYYNNYSLSQPRYFCKNCRRYWTEGGSLRNVPVGGGSRKNKRSSFSSSAAVKKIASPDVDFRNQNPKIHHGHDLNLAYDPPPPFNGISEFHHVNFPLFGGSFQAKNLNPKDPIASSTTPSHLHDLGVSFTLDNSSASSLGFSLDGISNQSMYGGDVQIQQRAFFPFEEMKGNEFGGDNKVQDDGNGGYWSGMLAGGSW</sequence>
<dbReference type="GO" id="GO:0003677">
    <property type="term" value="F:DNA binding"/>
    <property type="evidence" value="ECO:0007669"/>
    <property type="project" value="UniProtKB-UniRule"/>
</dbReference>
<dbReference type="GO" id="GO:0003700">
    <property type="term" value="F:DNA-binding transcription factor activity"/>
    <property type="evidence" value="ECO:0007669"/>
    <property type="project" value="UniProtKB-UniRule"/>
</dbReference>
<evidence type="ECO:0000256" key="7">
    <source>
        <dbReference type="ARBA" id="ARBA00023242"/>
    </source>
</evidence>
<comment type="subcellular location">
    <subcellularLocation>
        <location evidence="8 9">Nucleus</location>
    </subcellularLocation>
</comment>
<dbReference type="PROSITE" id="PS01361">
    <property type="entry name" value="ZF_DOF_1"/>
    <property type="match status" value="1"/>
</dbReference>
<feature type="compositionally biased region" description="Gly residues" evidence="10">
    <location>
        <begin position="1"/>
        <end position="14"/>
    </location>
</feature>
<feature type="region of interest" description="Disordered" evidence="10">
    <location>
        <begin position="82"/>
        <end position="102"/>
    </location>
</feature>
<gene>
    <name evidence="12" type="ORF">M569_17343</name>
</gene>
<dbReference type="InterPro" id="IPR003851">
    <property type="entry name" value="Znf_Dof"/>
</dbReference>
<dbReference type="EMBL" id="AUSU01010189">
    <property type="protein sequence ID" value="EPS57474.1"/>
    <property type="molecule type" value="Genomic_DNA"/>
</dbReference>
<keyword evidence="2 8" id="KW-0863">Zinc-finger</keyword>
<evidence type="ECO:0000256" key="6">
    <source>
        <dbReference type="ARBA" id="ARBA00023163"/>
    </source>
</evidence>
<dbReference type="PROSITE" id="PS50884">
    <property type="entry name" value="ZF_DOF_2"/>
    <property type="match status" value="1"/>
</dbReference>
<comment type="function">
    <text evidence="9">Transcription factor that binds specifically to a 5'-AA[AG]G-3' consensus core sequence.</text>
</comment>
<evidence type="ECO:0000256" key="5">
    <source>
        <dbReference type="ARBA" id="ARBA00023125"/>
    </source>
</evidence>
<feature type="domain" description="Dof-type" evidence="11">
    <location>
        <begin position="41"/>
        <end position="95"/>
    </location>
</feature>
<keyword evidence="13" id="KW-1185">Reference proteome</keyword>
<dbReference type="PANTHER" id="PTHR31992:SF316">
    <property type="entry name" value="DOF ZINC FINGER PROTEIN DOF1.2"/>
    <property type="match status" value="1"/>
</dbReference>
<evidence type="ECO:0000313" key="12">
    <source>
        <dbReference type="EMBL" id="EPS57474.1"/>
    </source>
</evidence>
<proteinExistence type="predicted"/>
<dbReference type="Proteomes" id="UP000015453">
    <property type="component" value="Unassembled WGS sequence"/>
</dbReference>
<feature type="compositionally biased region" description="Basic and acidic residues" evidence="10">
    <location>
        <begin position="28"/>
        <end position="40"/>
    </location>
</feature>
<dbReference type="Pfam" id="PF02701">
    <property type="entry name" value="Zn_ribbon_Dof"/>
    <property type="match status" value="1"/>
</dbReference>
<evidence type="ECO:0000256" key="2">
    <source>
        <dbReference type="ARBA" id="ARBA00022771"/>
    </source>
</evidence>
<protein>
    <recommendedName>
        <fullName evidence="9">Dof zinc finger protein</fullName>
    </recommendedName>
</protein>
<evidence type="ECO:0000256" key="8">
    <source>
        <dbReference type="PROSITE-ProRule" id="PRU00071"/>
    </source>
</evidence>
<keyword evidence="7 8" id="KW-0539">Nucleus</keyword>
<keyword evidence="3 9" id="KW-0862">Zinc</keyword>
<keyword evidence="5 8" id="KW-0238">DNA-binding</keyword>
<name>S8BSV5_9LAMI</name>
<evidence type="ECO:0000256" key="3">
    <source>
        <dbReference type="ARBA" id="ARBA00022833"/>
    </source>
</evidence>
<evidence type="ECO:0000256" key="9">
    <source>
        <dbReference type="RuleBase" id="RU369094"/>
    </source>
</evidence>
<feature type="region of interest" description="Disordered" evidence="10">
    <location>
        <begin position="1"/>
        <end position="40"/>
    </location>
</feature>
<dbReference type="InterPro" id="IPR045174">
    <property type="entry name" value="Dof"/>
</dbReference>
<keyword evidence="6 9" id="KW-0804">Transcription</keyword>
<evidence type="ECO:0000259" key="11">
    <source>
        <dbReference type="PROSITE" id="PS50884"/>
    </source>
</evidence>
<dbReference type="GO" id="GO:0008270">
    <property type="term" value="F:zinc ion binding"/>
    <property type="evidence" value="ECO:0007669"/>
    <property type="project" value="UniProtKB-KW"/>
</dbReference>
<reference evidence="12 13" key="1">
    <citation type="journal article" date="2013" name="BMC Genomics">
        <title>The miniature genome of a carnivorous plant Genlisea aurea contains a low number of genes and short non-coding sequences.</title>
        <authorList>
            <person name="Leushkin E.V."/>
            <person name="Sutormin R.A."/>
            <person name="Nabieva E.R."/>
            <person name="Penin A.A."/>
            <person name="Kondrashov A.S."/>
            <person name="Logacheva M.D."/>
        </authorList>
    </citation>
    <scope>NUCLEOTIDE SEQUENCE [LARGE SCALE GENOMIC DNA]</scope>
</reference>
<dbReference type="GO" id="GO:0005634">
    <property type="term" value="C:nucleus"/>
    <property type="evidence" value="ECO:0007669"/>
    <property type="project" value="UniProtKB-SubCell"/>
</dbReference>
<evidence type="ECO:0000256" key="1">
    <source>
        <dbReference type="ARBA" id="ARBA00022723"/>
    </source>
</evidence>
<keyword evidence="4 9" id="KW-0805">Transcription regulation</keyword>
<dbReference type="OrthoDB" id="1927254at2759"/>
<keyword evidence="1 9" id="KW-0479">Metal-binding</keyword>
<evidence type="ECO:0000313" key="13">
    <source>
        <dbReference type="Proteomes" id="UP000015453"/>
    </source>
</evidence>
<dbReference type="AlphaFoldDB" id="S8BSV5"/>
<evidence type="ECO:0000256" key="4">
    <source>
        <dbReference type="ARBA" id="ARBA00023015"/>
    </source>
</evidence>
<evidence type="ECO:0000256" key="10">
    <source>
        <dbReference type="SAM" id="MobiDB-lite"/>
    </source>
</evidence>